<reference evidence="2 3" key="1">
    <citation type="submission" date="2017-11" db="EMBL/GenBank/DDBJ databases">
        <title>Draft genome sequence of Rhizobiales bacterium SY3-13.</title>
        <authorList>
            <person name="Sun C."/>
        </authorList>
    </citation>
    <scope>NUCLEOTIDE SEQUENCE [LARGE SCALE GENOMIC DNA]</scope>
    <source>
        <strain evidence="2 3">SY3-13</strain>
    </source>
</reference>
<organism evidence="2 3">
    <name type="scientific">Minwuia thermotolerans</name>
    <dbReference type="NCBI Taxonomy" id="2056226"/>
    <lineage>
        <taxon>Bacteria</taxon>
        <taxon>Pseudomonadati</taxon>
        <taxon>Pseudomonadota</taxon>
        <taxon>Alphaproteobacteria</taxon>
        <taxon>Minwuiales</taxon>
        <taxon>Minwuiaceae</taxon>
        <taxon>Minwuia</taxon>
    </lineage>
</organism>
<dbReference type="OrthoDB" id="6369070at2"/>
<dbReference type="NCBIfam" id="TIGR02118">
    <property type="entry name" value="EthD family reductase"/>
    <property type="match status" value="2"/>
</dbReference>
<dbReference type="Gene3D" id="3.30.70.100">
    <property type="match status" value="2"/>
</dbReference>
<dbReference type="InterPro" id="IPR011008">
    <property type="entry name" value="Dimeric_a/b-barrel"/>
</dbReference>
<keyword evidence="3" id="KW-1185">Reference proteome</keyword>
<evidence type="ECO:0000259" key="1">
    <source>
        <dbReference type="Pfam" id="PF07110"/>
    </source>
</evidence>
<dbReference type="AlphaFoldDB" id="A0A2M9G190"/>
<proteinExistence type="predicted"/>
<dbReference type="SUPFAM" id="SSF54909">
    <property type="entry name" value="Dimeric alpha+beta barrel"/>
    <property type="match status" value="2"/>
</dbReference>
<dbReference type="Proteomes" id="UP000229498">
    <property type="component" value="Unassembled WGS sequence"/>
</dbReference>
<evidence type="ECO:0000313" key="2">
    <source>
        <dbReference type="EMBL" id="PJK29480.1"/>
    </source>
</evidence>
<dbReference type="RefSeq" id="WP_109793504.1">
    <property type="nucleotide sequence ID" value="NZ_PHIG01000032.1"/>
</dbReference>
<sequence length="223" mass="25799">MIKSVLTFMRKPGMPVDEFQDYWLNEHPKAVLQLDGLQRYVQSHPLRSGYAKRDLPVDGIAETWWPDTETMKRNTGTAAWEALIADEERFVDRDTMNLLLVEEHVMKDEPVADHGFKIVEIVPRKKGMAVEDFQRHWRDIHGPLGASIPQVRRYVQNHARLSAYDRGRSPVCDGYAMVWFDSMDDMRASPSTKEYQATIADEANFIDHDRLDFVITKEHVIVG</sequence>
<dbReference type="InterPro" id="IPR009799">
    <property type="entry name" value="EthD_dom"/>
</dbReference>
<evidence type="ECO:0000313" key="3">
    <source>
        <dbReference type="Proteomes" id="UP000229498"/>
    </source>
</evidence>
<gene>
    <name evidence="2" type="ORF">CVT23_10470</name>
</gene>
<dbReference type="Pfam" id="PF07110">
    <property type="entry name" value="EthD"/>
    <property type="match status" value="2"/>
</dbReference>
<feature type="domain" description="EthD" evidence="1">
    <location>
        <begin position="125"/>
        <end position="208"/>
    </location>
</feature>
<name>A0A2M9G190_9PROT</name>
<feature type="domain" description="EthD" evidence="1">
    <location>
        <begin position="11"/>
        <end position="93"/>
    </location>
</feature>
<comment type="caution">
    <text evidence="2">The sequence shown here is derived from an EMBL/GenBank/DDBJ whole genome shotgun (WGS) entry which is preliminary data.</text>
</comment>
<dbReference type="EMBL" id="PHIG01000032">
    <property type="protein sequence ID" value="PJK29480.1"/>
    <property type="molecule type" value="Genomic_DNA"/>
</dbReference>
<accession>A0A2M9G190</accession>
<protein>
    <recommendedName>
        <fullName evidence="1">EthD domain-containing protein</fullName>
    </recommendedName>
</protein>
<dbReference type="GO" id="GO:0016491">
    <property type="term" value="F:oxidoreductase activity"/>
    <property type="evidence" value="ECO:0007669"/>
    <property type="project" value="InterPro"/>
</dbReference>